<dbReference type="AlphaFoldDB" id="A0A1N6QFE6"/>
<accession>A0A1N6QFE6</accession>
<feature type="domain" description="Phosphoribosyltransferase" evidence="3">
    <location>
        <begin position="193"/>
        <end position="240"/>
    </location>
</feature>
<dbReference type="PANTHER" id="PTHR47505">
    <property type="entry name" value="DNA UTILIZATION PROTEIN YHGH"/>
    <property type="match status" value="1"/>
</dbReference>
<dbReference type="RefSeq" id="WP_139326693.1">
    <property type="nucleotide sequence ID" value="NZ_FTMC01000003.1"/>
</dbReference>
<dbReference type="SUPFAM" id="SSF53271">
    <property type="entry name" value="PRTase-like"/>
    <property type="match status" value="1"/>
</dbReference>
<gene>
    <name evidence="5" type="ORF">SAMN05421672_103178</name>
</gene>
<evidence type="ECO:0000259" key="3">
    <source>
        <dbReference type="Pfam" id="PF00156"/>
    </source>
</evidence>
<evidence type="ECO:0000313" key="6">
    <source>
        <dbReference type="Proteomes" id="UP000186079"/>
    </source>
</evidence>
<protein>
    <submittedName>
        <fullName evidence="5">ComF family protein</fullName>
    </submittedName>
</protein>
<reference evidence="5 6" key="1">
    <citation type="submission" date="2017-01" db="EMBL/GenBank/DDBJ databases">
        <authorList>
            <person name="Mah S.A."/>
            <person name="Swanson W.J."/>
            <person name="Moy G.W."/>
            <person name="Vacquier V.D."/>
        </authorList>
    </citation>
    <scope>NUCLEOTIDE SEQUENCE [LARGE SCALE GENOMIC DNA]</scope>
    <source>
        <strain evidence="5 6">ATCC 29606</strain>
    </source>
</reference>
<evidence type="ECO:0000313" key="5">
    <source>
        <dbReference type="EMBL" id="SIQ15260.1"/>
    </source>
</evidence>
<evidence type="ECO:0000259" key="4">
    <source>
        <dbReference type="Pfam" id="PF18912"/>
    </source>
</evidence>
<feature type="region of interest" description="Disordered" evidence="2">
    <location>
        <begin position="243"/>
        <end position="269"/>
    </location>
</feature>
<dbReference type="Gene3D" id="3.40.50.2020">
    <property type="match status" value="1"/>
</dbReference>
<dbReference type="Pfam" id="PF00156">
    <property type="entry name" value="Pribosyltran"/>
    <property type="match status" value="1"/>
</dbReference>
<dbReference type="InterPro" id="IPR029057">
    <property type="entry name" value="PRTase-like"/>
</dbReference>
<evidence type="ECO:0000256" key="1">
    <source>
        <dbReference type="ARBA" id="ARBA00008007"/>
    </source>
</evidence>
<dbReference type="InterPro" id="IPR000836">
    <property type="entry name" value="PRTase_dom"/>
</dbReference>
<dbReference type="Pfam" id="PF18912">
    <property type="entry name" value="DZR_2"/>
    <property type="match status" value="1"/>
</dbReference>
<dbReference type="Proteomes" id="UP000186079">
    <property type="component" value="Unassembled WGS sequence"/>
</dbReference>
<dbReference type="PANTHER" id="PTHR47505:SF1">
    <property type="entry name" value="DNA UTILIZATION PROTEIN YHGH"/>
    <property type="match status" value="1"/>
</dbReference>
<comment type="similarity">
    <text evidence="1">Belongs to the ComF/GntX family.</text>
</comment>
<dbReference type="InterPro" id="IPR044005">
    <property type="entry name" value="DZR_2"/>
</dbReference>
<feature type="domain" description="Double zinc ribbon" evidence="4">
    <location>
        <begin position="19"/>
        <end position="67"/>
    </location>
</feature>
<dbReference type="EMBL" id="FTMC01000003">
    <property type="protein sequence ID" value="SIQ15260.1"/>
    <property type="molecule type" value="Genomic_DNA"/>
</dbReference>
<sequence length="269" mass="30191">MSCQPNSRKLVYNWLTSKQSCLLCDERADGPQALCIPCERELPWLSAACRICALPLSDANLLCGECLKQAPSFSRVETPWRYAFPLDSLITRFKHQARWPLGRLLGELLARHLRHAYLEGLPRPELLLPVPLARRRQRQRGFNQAALLARWVATPLRLPVQEHWLLRPRETDAQQTLDARARRRNLRHAFELASRADVRGRHLALVDDVLTTGATCEALARLLVTAGAARVDVYCLARTPKPDSIESSVPTAAGPANAYTPSPFRPTAI</sequence>
<dbReference type="InterPro" id="IPR051910">
    <property type="entry name" value="ComF/GntX_DNA_util-trans"/>
</dbReference>
<organism evidence="5 6">
    <name type="scientific">Pseudomonas flexibilis</name>
    <dbReference type="NCBI Taxonomy" id="706570"/>
    <lineage>
        <taxon>Bacteria</taxon>
        <taxon>Pseudomonadati</taxon>
        <taxon>Pseudomonadota</taxon>
        <taxon>Gammaproteobacteria</taxon>
        <taxon>Pseudomonadales</taxon>
        <taxon>Pseudomonadaceae</taxon>
        <taxon>Pseudomonas</taxon>
    </lineage>
</organism>
<evidence type="ECO:0000256" key="2">
    <source>
        <dbReference type="SAM" id="MobiDB-lite"/>
    </source>
</evidence>
<dbReference type="CDD" id="cd06223">
    <property type="entry name" value="PRTases_typeI"/>
    <property type="match status" value="1"/>
</dbReference>
<name>A0A1N6QFE6_9PSED</name>
<proteinExistence type="inferred from homology"/>